<evidence type="ECO:0000313" key="2">
    <source>
        <dbReference type="EMBL" id="MBC3792253.1"/>
    </source>
</evidence>
<reference evidence="2 3" key="1">
    <citation type="submission" date="2019-06" db="EMBL/GenBank/DDBJ databases">
        <title>Spirosoma utsteinense sp. nov. isolated from Antarctic ice-free soils.</title>
        <authorList>
            <person name="Tahon G."/>
        </authorList>
    </citation>
    <scope>NUCLEOTIDE SEQUENCE [LARGE SCALE GENOMIC DNA]</scope>
    <source>
        <strain evidence="2 3">LMG 31447</strain>
    </source>
</reference>
<dbReference type="InterPro" id="IPR036188">
    <property type="entry name" value="FAD/NAD-bd_sf"/>
</dbReference>
<protein>
    <submittedName>
        <fullName evidence="2">2-polyprenyl-6-methoxyphenol hydroxylase-like FAD-dependent oxidoreductase</fullName>
    </submittedName>
</protein>
<dbReference type="RefSeq" id="WP_186738031.1">
    <property type="nucleotide sequence ID" value="NZ_VFIA01000014.1"/>
</dbReference>
<dbReference type="InterPro" id="IPR002938">
    <property type="entry name" value="FAD-bd"/>
</dbReference>
<dbReference type="EMBL" id="VFIA01000014">
    <property type="protein sequence ID" value="MBC3792253.1"/>
    <property type="molecule type" value="Genomic_DNA"/>
</dbReference>
<dbReference type="Gene3D" id="3.50.50.60">
    <property type="entry name" value="FAD/NAD(P)-binding domain"/>
    <property type="match status" value="1"/>
</dbReference>
<evidence type="ECO:0000259" key="1">
    <source>
        <dbReference type="Pfam" id="PF01494"/>
    </source>
</evidence>
<evidence type="ECO:0000313" key="3">
    <source>
        <dbReference type="Proteomes" id="UP000700732"/>
    </source>
</evidence>
<keyword evidence="3" id="KW-1185">Reference proteome</keyword>
<dbReference type="SUPFAM" id="SSF51905">
    <property type="entry name" value="FAD/NAD(P)-binding domain"/>
    <property type="match status" value="1"/>
</dbReference>
<dbReference type="Proteomes" id="UP000700732">
    <property type="component" value="Unassembled WGS sequence"/>
</dbReference>
<dbReference type="PANTHER" id="PTHR43422:SF3">
    <property type="entry name" value="THIAMINE THIAZOLE SYNTHASE"/>
    <property type="match status" value="1"/>
</dbReference>
<name>A0ABR6W7X9_9BACT</name>
<organism evidence="2 3">
    <name type="scientific">Spirosoma utsteinense</name>
    <dbReference type="NCBI Taxonomy" id="2585773"/>
    <lineage>
        <taxon>Bacteria</taxon>
        <taxon>Pseudomonadati</taxon>
        <taxon>Bacteroidota</taxon>
        <taxon>Cytophagia</taxon>
        <taxon>Cytophagales</taxon>
        <taxon>Cytophagaceae</taxon>
        <taxon>Spirosoma</taxon>
    </lineage>
</organism>
<comment type="caution">
    <text evidence="2">The sequence shown here is derived from an EMBL/GenBank/DDBJ whole genome shotgun (WGS) entry which is preliminary data.</text>
</comment>
<dbReference type="Pfam" id="PF01494">
    <property type="entry name" value="FAD_binding_3"/>
    <property type="match status" value="1"/>
</dbReference>
<accession>A0ABR6W7X9</accession>
<gene>
    <name evidence="2" type="ORF">FH603_2763</name>
</gene>
<dbReference type="PANTHER" id="PTHR43422">
    <property type="entry name" value="THIAMINE THIAZOLE SYNTHASE"/>
    <property type="match status" value="1"/>
</dbReference>
<sequence length="453" mass="50465">MNNSDKKDQAIVIGSSMAGLITARVLSGHFNRVILIEKDQLVDTPKPRKGVPQGYHLHGLLAQGRTTLEAYYPGISEELVADGALAGDMGETMRWYHFGGYKKKFTSGLNGLLMSRPLLETHVRRRTLQLPAVTLRAGCLVRGLISDASGRCITGVDLETGTQDGQREQLMADLIVDASGRGSASLRWLTTLGYAKPPEEEVKIDLSYATRLYQRKPAPANETEIIMIAPQPPHDRRAGAMFPIEDDRWIVTLSGLLKDTCPTDEAGFIEFSKSLCAPDIFNMIDQCEPVSDIVPYKFAASQRRHFERLRAFPANYLVVGDAVCSFNPIFGQGMTSAVLQAQAMDECLQKADTLDNLWKPYFNRIADVVAIPWQAATGEDFRYPGVQGKRPPGIGLVNRYVKAVHRTTHRDTVVYRAFLDVMNLIRGPQSLMRPAIVWRVIRDVMKHQLSPQR</sequence>
<feature type="domain" description="FAD-binding" evidence="1">
    <location>
        <begin position="9"/>
        <end position="341"/>
    </location>
</feature>
<proteinExistence type="predicted"/>